<keyword evidence="4 7" id="KW-0812">Transmembrane</keyword>
<dbReference type="RefSeq" id="WP_368635296.1">
    <property type="nucleotide sequence ID" value="NZ_JBFRHK010000002.1"/>
</dbReference>
<dbReference type="PANTHER" id="PTHR30561">
    <property type="entry name" value="SMR FAMILY PROTON-DEPENDENT DRUG EFFLUX TRANSPORTER SUGE"/>
    <property type="match status" value="1"/>
</dbReference>
<dbReference type="InterPro" id="IPR037185">
    <property type="entry name" value="EmrE-like"/>
</dbReference>
<evidence type="ECO:0000256" key="2">
    <source>
        <dbReference type="ARBA" id="ARBA00022448"/>
    </source>
</evidence>
<evidence type="ECO:0000256" key="5">
    <source>
        <dbReference type="ARBA" id="ARBA00022989"/>
    </source>
</evidence>
<evidence type="ECO:0000256" key="1">
    <source>
        <dbReference type="ARBA" id="ARBA00004651"/>
    </source>
</evidence>
<name>A0ABV3VTN6_9BACI</name>
<dbReference type="SUPFAM" id="SSF103481">
    <property type="entry name" value="Multidrug resistance efflux transporter EmrE"/>
    <property type="match status" value="1"/>
</dbReference>
<sequence>MAWIVLVVAGLCEMMGVYMISKYNEVKSMKNLALLIFVFTLSFAGLAYAMETLPMGTAYAIWTGIGAAGGALLGMLLFNESKDWRRVVCIVLVLGAAIFLKILS</sequence>
<evidence type="ECO:0000313" key="10">
    <source>
        <dbReference type="Proteomes" id="UP001558534"/>
    </source>
</evidence>
<accession>A0ABV3VTN6</accession>
<keyword evidence="5 8" id="KW-1133">Transmembrane helix</keyword>
<feature type="transmembrane region" description="Helical" evidence="8">
    <location>
        <begin position="32"/>
        <end position="50"/>
    </location>
</feature>
<evidence type="ECO:0000313" key="9">
    <source>
        <dbReference type="EMBL" id="MEX3744277.1"/>
    </source>
</evidence>
<evidence type="ECO:0000256" key="8">
    <source>
        <dbReference type="SAM" id="Phobius"/>
    </source>
</evidence>
<organism evidence="9 10">
    <name type="scientific">Lysinibacillus xylanilyticus</name>
    <dbReference type="NCBI Taxonomy" id="582475"/>
    <lineage>
        <taxon>Bacteria</taxon>
        <taxon>Bacillati</taxon>
        <taxon>Bacillota</taxon>
        <taxon>Bacilli</taxon>
        <taxon>Bacillales</taxon>
        <taxon>Bacillaceae</taxon>
        <taxon>Lysinibacillus</taxon>
    </lineage>
</organism>
<dbReference type="Gene3D" id="1.10.3730.20">
    <property type="match status" value="1"/>
</dbReference>
<dbReference type="PANTHER" id="PTHR30561:SF0">
    <property type="entry name" value="GUANIDINIUM EXPORTER"/>
    <property type="match status" value="1"/>
</dbReference>
<evidence type="ECO:0000256" key="7">
    <source>
        <dbReference type="RuleBase" id="RU003942"/>
    </source>
</evidence>
<evidence type="ECO:0000256" key="4">
    <source>
        <dbReference type="ARBA" id="ARBA00022692"/>
    </source>
</evidence>
<proteinExistence type="inferred from homology"/>
<dbReference type="EMBL" id="JBFRHK010000002">
    <property type="protein sequence ID" value="MEX3744277.1"/>
    <property type="molecule type" value="Genomic_DNA"/>
</dbReference>
<dbReference type="Pfam" id="PF00893">
    <property type="entry name" value="Multi_Drug_Res"/>
    <property type="match status" value="1"/>
</dbReference>
<evidence type="ECO:0000256" key="3">
    <source>
        <dbReference type="ARBA" id="ARBA00022475"/>
    </source>
</evidence>
<keyword evidence="2" id="KW-0813">Transport</keyword>
<dbReference type="InterPro" id="IPR000390">
    <property type="entry name" value="Small_drug/metabolite_transptr"/>
</dbReference>
<gene>
    <name evidence="9" type="ORF">AB1300_03940</name>
</gene>
<feature type="transmembrane region" description="Helical" evidence="8">
    <location>
        <begin position="84"/>
        <end position="103"/>
    </location>
</feature>
<keyword evidence="6 8" id="KW-0472">Membrane</keyword>
<protein>
    <submittedName>
        <fullName evidence="9">Multidrug efflux SMR transporter</fullName>
    </submittedName>
</protein>
<dbReference type="Proteomes" id="UP001558534">
    <property type="component" value="Unassembled WGS sequence"/>
</dbReference>
<comment type="subcellular location">
    <subcellularLocation>
        <location evidence="1 7">Cell membrane</location>
        <topology evidence="1 7">Multi-pass membrane protein</topology>
    </subcellularLocation>
</comment>
<keyword evidence="10" id="KW-1185">Reference proteome</keyword>
<dbReference type="InterPro" id="IPR045324">
    <property type="entry name" value="Small_multidrug_res"/>
</dbReference>
<comment type="similarity">
    <text evidence="7">Belongs to the drug/metabolite transporter (DMT) superfamily. Small multidrug resistance (SMR) (TC 2.A.7.1) family.</text>
</comment>
<reference evidence="9 10" key="1">
    <citation type="submission" date="2024-07" db="EMBL/GenBank/DDBJ databases">
        <title>Characterization of a bacterium isolated from hydrolysated instant sea cucumber by whole-genome sequencing and metabolomics.</title>
        <authorList>
            <person name="Luo X."/>
            <person name="Zhang Z."/>
            <person name="Zheng Z."/>
            <person name="Zhang W."/>
            <person name="Ming T."/>
            <person name="Jiao L."/>
            <person name="Su X."/>
            <person name="Kong F."/>
            <person name="Xu J."/>
        </authorList>
    </citation>
    <scope>NUCLEOTIDE SEQUENCE [LARGE SCALE GENOMIC DNA]</scope>
    <source>
        <strain evidence="9 10">XL-2024</strain>
    </source>
</reference>
<evidence type="ECO:0000256" key="6">
    <source>
        <dbReference type="ARBA" id="ARBA00023136"/>
    </source>
</evidence>
<comment type="caution">
    <text evidence="9">The sequence shown here is derived from an EMBL/GenBank/DDBJ whole genome shotgun (WGS) entry which is preliminary data.</text>
</comment>
<feature type="transmembrane region" description="Helical" evidence="8">
    <location>
        <begin position="57"/>
        <end position="78"/>
    </location>
</feature>
<keyword evidence="3" id="KW-1003">Cell membrane</keyword>